<evidence type="ECO:0000313" key="7">
    <source>
        <dbReference type="Proteomes" id="UP000728185"/>
    </source>
</evidence>
<evidence type="ECO:0000256" key="4">
    <source>
        <dbReference type="ARBA" id="ARBA00023136"/>
    </source>
</evidence>
<gene>
    <name evidence="6" type="ORF">FBUS_05110</name>
</gene>
<feature type="transmembrane region" description="Helical" evidence="5">
    <location>
        <begin position="183"/>
        <end position="207"/>
    </location>
</feature>
<dbReference type="EMBL" id="LUCM01002014">
    <property type="protein sequence ID" value="KAA0197980.1"/>
    <property type="molecule type" value="Genomic_DNA"/>
</dbReference>
<evidence type="ECO:0000256" key="2">
    <source>
        <dbReference type="ARBA" id="ARBA00022692"/>
    </source>
</evidence>
<keyword evidence="2 5" id="KW-0812">Transmembrane</keyword>
<dbReference type="OrthoDB" id="6279736at2759"/>
<keyword evidence="7" id="KW-1185">Reference proteome</keyword>
<dbReference type="InterPro" id="IPR018499">
    <property type="entry name" value="Tetraspanin/Peripherin"/>
</dbReference>
<reference evidence="6" key="1">
    <citation type="submission" date="2019-05" db="EMBL/GenBank/DDBJ databases">
        <title>Annotation for the trematode Fasciolopsis buski.</title>
        <authorList>
            <person name="Choi Y.-J."/>
        </authorList>
    </citation>
    <scope>NUCLEOTIDE SEQUENCE</scope>
    <source>
        <strain evidence="6">HT</strain>
        <tissue evidence="6">Whole worm</tissue>
    </source>
</reference>
<name>A0A8E0S318_9TREM</name>
<feature type="transmembrane region" description="Helical" evidence="5">
    <location>
        <begin position="12"/>
        <end position="37"/>
    </location>
</feature>
<dbReference type="GO" id="GO:0016020">
    <property type="term" value="C:membrane"/>
    <property type="evidence" value="ECO:0007669"/>
    <property type="project" value="UniProtKB-SubCell"/>
</dbReference>
<keyword evidence="3 5" id="KW-1133">Transmembrane helix</keyword>
<proteinExistence type="predicted"/>
<dbReference type="Proteomes" id="UP000728185">
    <property type="component" value="Unassembled WGS sequence"/>
</dbReference>
<comment type="caution">
    <text evidence="6">The sequence shown here is derived from an EMBL/GenBank/DDBJ whole genome shotgun (WGS) entry which is preliminary data.</text>
</comment>
<accession>A0A8E0S318</accession>
<evidence type="ECO:0000256" key="1">
    <source>
        <dbReference type="ARBA" id="ARBA00004141"/>
    </source>
</evidence>
<evidence type="ECO:0000256" key="5">
    <source>
        <dbReference type="SAM" id="Phobius"/>
    </source>
</evidence>
<dbReference type="AlphaFoldDB" id="A0A8E0S318"/>
<keyword evidence="4 5" id="KW-0472">Membrane</keyword>
<evidence type="ECO:0000256" key="3">
    <source>
        <dbReference type="ARBA" id="ARBA00022989"/>
    </source>
</evidence>
<evidence type="ECO:0000313" key="6">
    <source>
        <dbReference type="EMBL" id="KAA0197980.1"/>
    </source>
</evidence>
<organism evidence="6 7">
    <name type="scientific">Fasciolopsis buskii</name>
    <dbReference type="NCBI Taxonomy" id="27845"/>
    <lineage>
        <taxon>Eukaryota</taxon>
        <taxon>Metazoa</taxon>
        <taxon>Spiralia</taxon>
        <taxon>Lophotrochozoa</taxon>
        <taxon>Platyhelminthes</taxon>
        <taxon>Trematoda</taxon>
        <taxon>Digenea</taxon>
        <taxon>Plagiorchiida</taxon>
        <taxon>Echinostomata</taxon>
        <taxon>Echinostomatoidea</taxon>
        <taxon>Fasciolidae</taxon>
        <taxon>Fasciolopsis</taxon>
    </lineage>
</organism>
<dbReference type="Pfam" id="PF00335">
    <property type="entry name" value="Tetraspanin"/>
    <property type="match status" value="1"/>
</dbReference>
<dbReference type="SUPFAM" id="SSF48652">
    <property type="entry name" value="Tetraspanin"/>
    <property type="match status" value="1"/>
</dbReference>
<protein>
    <recommendedName>
        <fullName evidence="8">Tetraspanin</fullName>
    </recommendedName>
</protein>
<dbReference type="InterPro" id="IPR008952">
    <property type="entry name" value="Tetraspanin_EC2_sf"/>
</dbReference>
<comment type="subcellular location">
    <subcellularLocation>
        <location evidence="1">Membrane</location>
        <topology evidence="1">Multi-pass membrane protein</topology>
    </subcellularLocation>
</comment>
<sequence length="212" mass="24041">MKLRIVLTNRFLVFCFQYAVILGVLIIAHVLVLVIYFTRKDKVLGYIFRFLKSEMLKYKSLESNEPTSLLIGGVMTTLRCCGYYNGSDFDDPTLPFTHRDSISGRTFENISYPLPCCKPDSPDQQTLTKQLMSIQQKYPNITDQSQLLAQANQCPYKFTDGNSYIAVGCGVEAEKIIFKLADFVAYVSIGVLLLEVILFAFAVLIVVMRKKE</sequence>
<evidence type="ECO:0008006" key="8">
    <source>
        <dbReference type="Google" id="ProtNLM"/>
    </source>
</evidence>